<dbReference type="CDD" id="cd02440">
    <property type="entry name" value="AdoMet_MTases"/>
    <property type="match status" value="1"/>
</dbReference>
<evidence type="ECO:0000313" key="1">
    <source>
        <dbReference type="EMBL" id="KAF5355164.1"/>
    </source>
</evidence>
<dbReference type="InterPro" id="IPR029063">
    <property type="entry name" value="SAM-dependent_MTases_sf"/>
</dbReference>
<keyword evidence="2" id="KW-1185">Reference proteome</keyword>
<dbReference type="OrthoDB" id="2013972at2759"/>
<dbReference type="Pfam" id="PF13489">
    <property type="entry name" value="Methyltransf_23"/>
    <property type="match status" value="1"/>
</dbReference>
<dbReference type="EMBL" id="JAACJO010000008">
    <property type="protein sequence ID" value="KAF5355164.1"/>
    <property type="molecule type" value="Genomic_DNA"/>
</dbReference>
<reference evidence="1 2" key="1">
    <citation type="journal article" date="2020" name="ISME J.">
        <title>Uncovering the hidden diversity of litter-decomposition mechanisms in mushroom-forming fungi.</title>
        <authorList>
            <person name="Floudas D."/>
            <person name="Bentzer J."/>
            <person name="Ahren D."/>
            <person name="Johansson T."/>
            <person name="Persson P."/>
            <person name="Tunlid A."/>
        </authorList>
    </citation>
    <scope>NUCLEOTIDE SEQUENCE [LARGE SCALE GENOMIC DNA]</scope>
    <source>
        <strain evidence="1 2">CBS 146.42</strain>
    </source>
</reference>
<dbReference type="Gene3D" id="3.40.50.150">
    <property type="entry name" value="Vaccinia Virus protein VP39"/>
    <property type="match status" value="1"/>
</dbReference>
<sequence length="305" mass="34131">MMELNAGKENYSFPKGGNVEFERLDTQHELWLATIDGIYPPEFKSKVERMMKESKAPAILDVGCGSAIWSIQMAIHFPQASVVGLDLTLLKPRDHPSNFSFKIHNLADGLPSEYGNKFDIIHCRTVVQHMTDPQGLVNSMAGALKPGGLLLFADVKLVGYGSNRERLTPAAYNPSLSLGENLKEQDGHSWHAGWVAALGSISLSPSYQPPNILVQKCKGLAQLNFFEYWVPSGSMRDDDDQRTRQVAKHATEDLRNLYGSTSAMFAQKLSQVPEQFREALRERGLKELMSTKYHNQFWYVVATKA</sequence>
<dbReference type="PANTHER" id="PTHR43591:SF24">
    <property type="entry name" value="2-METHOXY-6-POLYPRENYL-1,4-BENZOQUINOL METHYLASE, MITOCHONDRIAL"/>
    <property type="match status" value="1"/>
</dbReference>
<dbReference type="Proteomes" id="UP000559027">
    <property type="component" value="Unassembled WGS sequence"/>
</dbReference>
<comment type="caution">
    <text evidence="1">The sequence shown here is derived from an EMBL/GenBank/DDBJ whole genome shotgun (WGS) entry which is preliminary data.</text>
</comment>
<gene>
    <name evidence="1" type="ORF">D9756_005593</name>
</gene>
<name>A0A8H5D8L1_9AGAR</name>
<accession>A0A8H5D8L1</accession>
<evidence type="ECO:0000313" key="2">
    <source>
        <dbReference type="Proteomes" id="UP000559027"/>
    </source>
</evidence>
<evidence type="ECO:0008006" key="3">
    <source>
        <dbReference type="Google" id="ProtNLM"/>
    </source>
</evidence>
<proteinExistence type="predicted"/>
<dbReference type="GO" id="GO:0008168">
    <property type="term" value="F:methyltransferase activity"/>
    <property type="evidence" value="ECO:0007669"/>
    <property type="project" value="TreeGrafter"/>
</dbReference>
<dbReference type="SUPFAM" id="SSF53335">
    <property type="entry name" value="S-adenosyl-L-methionine-dependent methyltransferases"/>
    <property type="match status" value="1"/>
</dbReference>
<protein>
    <recommendedName>
        <fullName evidence="3">S-adenosyl-L-methionine-dependent methyltransferase</fullName>
    </recommendedName>
</protein>
<dbReference type="PANTHER" id="PTHR43591">
    <property type="entry name" value="METHYLTRANSFERASE"/>
    <property type="match status" value="1"/>
</dbReference>
<dbReference type="AlphaFoldDB" id="A0A8H5D8L1"/>
<organism evidence="1 2">
    <name type="scientific">Leucocoprinus leucothites</name>
    <dbReference type="NCBI Taxonomy" id="201217"/>
    <lineage>
        <taxon>Eukaryota</taxon>
        <taxon>Fungi</taxon>
        <taxon>Dikarya</taxon>
        <taxon>Basidiomycota</taxon>
        <taxon>Agaricomycotina</taxon>
        <taxon>Agaricomycetes</taxon>
        <taxon>Agaricomycetidae</taxon>
        <taxon>Agaricales</taxon>
        <taxon>Agaricineae</taxon>
        <taxon>Agaricaceae</taxon>
        <taxon>Leucocoprinus</taxon>
    </lineage>
</organism>